<dbReference type="Proteomes" id="UP001470230">
    <property type="component" value="Unassembled WGS sequence"/>
</dbReference>
<evidence type="ECO:0000313" key="2">
    <source>
        <dbReference type="EMBL" id="KAK8842785.1"/>
    </source>
</evidence>
<proteinExistence type="predicted"/>
<organism evidence="2 3">
    <name type="scientific">Tritrichomonas musculus</name>
    <dbReference type="NCBI Taxonomy" id="1915356"/>
    <lineage>
        <taxon>Eukaryota</taxon>
        <taxon>Metamonada</taxon>
        <taxon>Parabasalia</taxon>
        <taxon>Tritrichomonadida</taxon>
        <taxon>Tritrichomonadidae</taxon>
        <taxon>Tritrichomonas</taxon>
    </lineage>
</organism>
<protein>
    <submittedName>
        <fullName evidence="2">Uncharacterized protein</fullName>
    </submittedName>
</protein>
<feature type="region of interest" description="Disordered" evidence="1">
    <location>
        <begin position="636"/>
        <end position="658"/>
    </location>
</feature>
<evidence type="ECO:0000313" key="3">
    <source>
        <dbReference type="Proteomes" id="UP001470230"/>
    </source>
</evidence>
<gene>
    <name evidence="2" type="ORF">M9Y10_025650</name>
</gene>
<sequence>MKKVAPQLENSLSLMDPSYGNIPDFVGVLRTYSMNEKESIVQIVLNCFSPAIQQNMAIDRDAFDYALLVIPYGLRYDDENDPFSFFLTSFNLIFNWIEELPIETDSQTRQKYIQRFLIQLTQIFLNPSFKNHISEYCTNIQRIFLPGSIPLSEETKSVLINTMICGCIDIQKWKEFEILANLLIDTLIIYLTDAKNWFDPFVKRIQPLFQEPQFLSIITTKFEFSYTSFIKNPNPLAEKNMAFLKYLIDSYFPVKAKHEAFDRVIACWYNINQENSKIVNETKKLFEQKWPTETIKSMFFSWFSIDYECVLTKLNYLPIFELLKFGEAETSPELQKIGEEIIIREFSFPEKSSDYWLIPIYSLSFFQSHPMFLIEDNHYEMIFQFAEKLKRNNDLSEKQLMVTTSLISIIHQLLELSIALNRGDLIERVSTCLGSFQSKNAFLNLMILFSLFSAKRYDMLWNKLMSCITNSSFGSNLYVFYIYAAFFTLLSDDVFKYYKFPKEFWDNLKSGILRTDGAFRNMYFLSLFTFARHTKLFKLFPEQGSFYQNFLISQGDKKPFLSYPYYLKIAILANQFNEIEPTSPNDYQNSKHFSTGRYIISIVDNNTIQIRSPLGRNTIKIVKTHGSELKLSPYQQHIQSQNSNDKNSDSSYSSNQKSCLSMETTQSKELEKLFARIPDAIDFTPYEPEPKKDPCYESFNFLSNIGFFSLDEAENIKIISQENIKLISSLDKISVIPQFYVEIYQAIADSDSLKSVQTPKLSKFMKDIKEEVRNDICNIKYIIPYLSDQNINKDKSKKKPKALLLLNETNLMVKKYNQDMSEYDYTLIITPIEYDLYNVETVNAIDLPPPFHNSTIVHSSQIGMLISFMIMLFFASPIESKKSESGPNVFVNQMEQRTQLISQLFNSPKITPAEAVIVFTKFNK</sequence>
<accession>A0ABR2H992</accession>
<evidence type="ECO:0000256" key="1">
    <source>
        <dbReference type="SAM" id="MobiDB-lite"/>
    </source>
</evidence>
<feature type="compositionally biased region" description="Low complexity" evidence="1">
    <location>
        <begin position="639"/>
        <end position="658"/>
    </location>
</feature>
<comment type="caution">
    <text evidence="2">The sequence shown here is derived from an EMBL/GenBank/DDBJ whole genome shotgun (WGS) entry which is preliminary data.</text>
</comment>
<name>A0ABR2H992_9EUKA</name>
<reference evidence="2 3" key="1">
    <citation type="submission" date="2024-04" db="EMBL/GenBank/DDBJ databases">
        <title>Tritrichomonas musculus Genome.</title>
        <authorList>
            <person name="Alves-Ferreira E."/>
            <person name="Grigg M."/>
            <person name="Lorenzi H."/>
            <person name="Galac M."/>
        </authorList>
    </citation>
    <scope>NUCLEOTIDE SEQUENCE [LARGE SCALE GENOMIC DNA]</scope>
    <source>
        <strain evidence="2 3">EAF2021</strain>
    </source>
</reference>
<dbReference type="EMBL" id="JAPFFF010000037">
    <property type="protein sequence ID" value="KAK8842785.1"/>
    <property type="molecule type" value="Genomic_DNA"/>
</dbReference>
<keyword evidence="3" id="KW-1185">Reference proteome</keyword>